<dbReference type="Proteomes" id="UP000803884">
    <property type="component" value="Unassembled WGS sequence"/>
</dbReference>
<dbReference type="RefSeq" id="XP_069232777.1">
    <property type="nucleotide sequence ID" value="XM_069370461.1"/>
</dbReference>
<dbReference type="GeneID" id="96003299"/>
<proteinExistence type="predicted"/>
<keyword evidence="4" id="KW-0472">Membrane</keyword>
<dbReference type="Gene3D" id="2.120.10.80">
    <property type="entry name" value="Kelch-type beta propeller"/>
    <property type="match status" value="1"/>
</dbReference>
<evidence type="ECO:0000256" key="2">
    <source>
        <dbReference type="ARBA" id="ARBA00022737"/>
    </source>
</evidence>
<evidence type="ECO:0000313" key="6">
    <source>
        <dbReference type="Proteomes" id="UP000803884"/>
    </source>
</evidence>
<dbReference type="SUPFAM" id="SSF117281">
    <property type="entry name" value="Kelch motif"/>
    <property type="match status" value="1"/>
</dbReference>
<name>A0AB34L0U6_9PEZI</name>
<keyword evidence="6" id="KW-1185">Reference proteome</keyword>
<dbReference type="InterPro" id="IPR015915">
    <property type="entry name" value="Kelch-typ_b-propeller"/>
</dbReference>
<feature type="region of interest" description="Disordered" evidence="3">
    <location>
        <begin position="418"/>
        <end position="440"/>
    </location>
</feature>
<dbReference type="EMBL" id="JAAQHG020000004">
    <property type="protein sequence ID" value="KAL1589672.1"/>
    <property type="molecule type" value="Genomic_DNA"/>
</dbReference>
<dbReference type="AlphaFoldDB" id="A0AB34L0U6"/>
<protein>
    <recommendedName>
        <fullName evidence="7">Cell wall anchored protein</fullName>
    </recommendedName>
</protein>
<evidence type="ECO:0000256" key="3">
    <source>
        <dbReference type="SAM" id="MobiDB-lite"/>
    </source>
</evidence>
<keyword evidence="4" id="KW-1133">Transmembrane helix</keyword>
<comment type="caution">
    <text evidence="5">The sequence shown here is derived from an EMBL/GenBank/DDBJ whole genome shotgun (WGS) entry which is preliminary data.</text>
</comment>
<evidence type="ECO:0000256" key="1">
    <source>
        <dbReference type="ARBA" id="ARBA00022441"/>
    </source>
</evidence>
<keyword evidence="2" id="KW-0677">Repeat</keyword>
<keyword evidence="1" id="KW-0880">Kelch repeat</keyword>
<organism evidence="5 6">
    <name type="scientific">Cladosporium halotolerans</name>
    <dbReference type="NCBI Taxonomy" id="1052096"/>
    <lineage>
        <taxon>Eukaryota</taxon>
        <taxon>Fungi</taxon>
        <taxon>Dikarya</taxon>
        <taxon>Ascomycota</taxon>
        <taxon>Pezizomycotina</taxon>
        <taxon>Dothideomycetes</taxon>
        <taxon>Dothideomycetidae</taxon>
        <taxon>Cladosporiales</taxon>
        <taxon>Cladosporiaceae</taxon>
        <taxon>Cladosporium</taxon>
    </lineage>
</organism>
<keyword evidence="4" id="KW-0812">Transmembrane</keyword>
<reference evidence="5 6" key="1">
    <citation type="journal article" date="2020" name="Microbiol. Resour. Announc.">
        <title>Draft Genome Sequence of a Cladosporium Species Isolated from the Mesophotic Ascidian Didemnum maculosum.</title>
        <authorList>
            <person name="Gioti A."/>
            <person name="Siaperas R."/>
            <person name="Nikolaivits E."/>
            <person name="Le Goff G."/>
            <person name="Ouazzani J."/>
            <person name="Kotoulas G."/>
            <person name="Topakas E."/>
        </authorList>
    </citation>
    <scope>NUCLEOTIDE SEQUENCE [LARGE SCALE GENOMIC DNA]</scope>
    <source>
        <strain evidence="5 6">TM138-S3</strain>
    </source>
</reference>
<evidence type="ECO:0008006" key="7">
    <source>
        <dbReference type="Google" id="ProtNLM"/>
    </source>
</evidence>
<evidence type="ECO:0000256" key="4">
    <source>
        <dbReference type="SAM" id="Phobius"/>
    </source>
</evidence>
<dbReference type="PANTHER" id="PTHR46228">
    <property type="entry name" value="KELCH DOMAIN-CONTAINING PROTEIN"/>
    <property type="match status" value="1"/>
</dbReference>
<feature type="transmembrane region" description="Helical" evidence="4">
    <location>
        <begin position="380"/>
        <end position="403"/>
    </location>
</feature>
<evidence type="ECO:0000313" key="5">
    <source>
        <dbReference type="EMBL" id="KAL1589672.1"/>
    </source>
</evidence>
<sequence length="440" mass="48132">MDPDTHNIPPKVSHGVLFAGKHGDRWIWLYGGTTLWWNNSFPGFEGPTTQIYSLWSFDTVTRRWDQYDVTSESPMRPSNGLAAEAPDLGLAFYFNGQIDSGSSQQTQYLNSQSKLFLEGMVIINTTSQTAVNTSTDAVVGNLPRTRGAAVYIPHIGGNGILVLMGGTYKPSTSLDSQEMASFVSMDNITVFDVGAYLRNDSEQLWYSQNATGDIPEPRAHFCTVMASAADGSSHNIYLKSGQGSSNVIFDDLYILSIPSFTWTKVFNGTSPRFGHTCHKVGDQMLNVGGKEYVDPAQQMPCDWKTAGFGILNMSSLEWGSVFRSEEEFGTYVVPSKVQERIKDPEGTAALIRPVQGWTDNALGRVFRDPESEPHALSSGAIAGIVVGAVVAFALIVSATYYAWKRLHSKTQARPHCVVGQSPDWQAPDRGERKVTGAATE</sequence>
<dbReference type="PANTHER" id="PTHR46228:SF2">
    <property type="entry name" value="KELCH REPEAT PROTEIN (AFU_ORTHOLOGUE AFUA_4G14350)"/>
    <property type="match status" value="1"/>
</dbReference>
<accession>A0AB34L0U6</accession>
<gene>
    <name evidence="5" type="ORF">WHR41_01855</name>
</gene>